<evidence type="ECO:0000256" key="9">
    <source>
        <dbReference type="PROSITE-ProRule" id="PRU00346"/>
    </source>
</evidence>
<name>A0ABP3XCP9_9SPHN</name>
<dbReference type="SUPFAM" id="SSF47644">
    <property type="entry name" value="Methionine synthase domain"/>
    <property type="match status" value="1"/>
</dbReference>
<dbReference type="PROSITE" id="PS50972">
    <property type="entry name" value="PTERIN_BINDING"/>
    <property type="match status" value="1"/>
</dbReference>
<dbReference type="EC" id="2.1.1.13" evidence="8"/>
<comment type="similarity">
    <text evidence="1">Belongs to the vitamin-B12 dependent methionine synthase family.</text>
</comment>
<evidence type="ECO:0000256" key="5">
    <source>
        <dbReference type="ARBA" id="ARBA00022723"/>
    </source>
</evidence>
<evidence type="ECO:0000256" key="3">
    <source>
        <dbReference type="ARBA" id="ARBA00022628"/>
    </source>
</evidence>
<dbReference type="RefSeq" id="WP_215351482.1">
    <property type="nucleotide sequence ID" value="NZ_BAAAFE010000006.1"/>
</dbReference>
<dbReference type="InterPro" id="IPR011822">
    <property type="entry name" value="MetH"/>
</dbReference>
<dbReference type="InterPro" id="IPR006158">
    <property type="entry name" value="Cobalamin-bd"/>
</dbReference>
<dbReference type="CDD" id="cd00740">
    <property type="entry name" value="MeTr"/>
    <property type="match status" value="1"/>
</dbReference>
<dbReference type="InterPro" id="IPR036594">
    <property type="entry name" value="Meth_synthase_dom"/>
</dbReference>
<dbReference type="SUPFAM" id="SSF51717">
    <property type="entry name" value="Dihydropteroate synthetase-like"/>
    <property type="match status" value="1"/>
</dbReference>
<dbReference type="InterPro" id="IPR004223">
    <property type="entry name" value="VitB12-dep_Met_synth_activ_dom"/>
</dbReference>
<gene>
    <name evidence="14" type="primary">metH</name>
    <name evidence="14" type="ORF">GCM10009115_13950</name>
</gene>
<dbReference type="Gene3D" id="3.40.50.280">
    <property type="entry name" value="Cobalamin-binding domain"/>
    <property type="match status" value="1"/>
</dbReference>
<evidence type="ECO:0000259" key="11">
    <source>
        <dbReference type="PROSITE" id="PS50974"/>
    </source>
</evidence>
<evidence type="ECO:0000256" key="6">
    <source>
        <dbReference type="ARBA" id="ARBA00022737"/>
    </source>
</evidence>
<dbReference type="InterPro" id="IPR037010">
    <property type="entry name" value="VitB12-dep_Met_synth_activ_sf"/>
</dbReference>
<keyword evidence="15" id="KW-1185">Reference proteome</keyword>
<proteinExistence type="inferred from homology"/>
<evidence type="ECO:0000313" key="14">
    <source>
        <dbReference type="EMBL" id="GAA0863419.1"/>
    </source>
</evidence>
<accession>A0ABP3XCP9</accession>
<dbReference type="SMART" id="SM01018">
    <property type="entry name" value="B12-binding_2"/>
    <property type="match status" value="1"/>
</dbReference>
<evidence type="ECO:0000259" key="10">
    <source>
        <dbReference type="PROSITE" id="PS50972"/>
    </source>
</evidence>
<dbReference type="CDD" id="cd02069">
    <property type="entry name" value="methionine_synthase_B12_BD"/>
    <property type="match status" value="1"/>
</dbReference>
<evidence type="ECO:0000256" key="2">
    <source>
        <dbReference type="ARBA" id="ARBA00022603"/>
    </source>
</evidence>
<dbReference type="SUPFAM" id="SSF52242">
    <property type="entry name" value="Cobalamin (vitamin B12)-binding domain"/>
    <property type="match status" value="1"/>
</dbReference>
<dbReference type="InterPro" id="IPR050554">
    <property type="entry name" value="Met_Synthase/Corrinoid"/>
</dbReference>
<feature type="domain" description="AdoMet activation" evidence="11">
    <location>
        <begin position="554"/>
        <end position="874"/>
    </location>
</feature>
<dbReference type="SUPFAM" id="SSF56507">
    <property type="entry name" value="Methionine synthase activation domain-like"/>
    <property type="match status" value="1"/>
</dbReference>
<feature type="domain" description="B12-binding" evidence="12">
    <location>
        <begin position="404"/>
        <end position="539"/>
    </location>
</feature>
<dbReference type="InterPro" id="IPR036724">
    <property type="entry name" value="Cobalamin-bd_sf"/>
</dbReference>
<keyword evidence="6" id="KW-0677">Repeat</keyword>
<dbReference type="EMBL" id="BAAAFE010000006">
    <property type="protein sequence ID" value="GAA0863419.1"/>
    <property type="molecule type" value="Genomic_DNA"/>
</dbReference>
<organism evidence="14 15">
    <name type="scientific">Sphingopyxis soli</name>
    <dbReference type="NCBI Taxonomy" id="592051"/>
    <lineage>
        <taxon>Bacteria</taxon>
        <taxon>Pseudomonadati</taxon>
        <taxon>Pseudomonadota</taxon>
        <taxon>Alphaproteobacteria</taxon>
        <taxon>Sphingomonadales</taxon>
        <taxon>Sphingomonadaceae</taxon>
        <taxon>Sphingopyxis</taxon>
    </lineage>
</organism>
<dbReference type="Gene3D" id="1.10.288.10">
    <property type="entry name" value="Cobalamin-dependent Methionine Synthase, domain 2"/>
    <property type="match status" value="1"/>
</dbReference>
<comment type="caution">
    <text evidence="14">The sequence shown here is derived from an EMBL/GenBank/DDBJ whole genome shotgun (WGS) entry which is preliminary data.</text>
</comment>
<dbReference type="NCBIfam" id="TIGR02082">
    <property type="entry name" value="metH"/>
    <property type="match status" value="1"/>
</dbReference>
<keyword evidence="7" id="KW-0170">Cobalt</keyword>
<dbReference type="PROSITE" id="PS51337">
    <property type="entry name" value="B12_BINDING_NTER"/>
    <property type="match status" value="1"/>
</dbReference>
<feature type="domain" description="B12-binding N-terminal" evidence="13">
    <location>
        <begin position="307"/>
        <end position="401"/>
    </location>
</feature>
<keyword evidence="2 9" id="KW-0489">Methyltransferase</keyword>
<sequence>MTETTAASSSFVNIGERTNVTGSAAFKKLILADDYTAAVEVARQQVENGAQVIDVNMDEGLLDAEYAMTTFLKLIAAEPDIARIPVMIDSSKWSVIEAGLKCVPGKPIVNSISMKEGEEPFLEHARKCMAYGAAVVVMAFDEVGQADTKERKIEICERAYKLLTGIGFPPEDIIFDPNIFAVATGIEEHDNYAVDFIEAVKEIRIRCPHAHFSGGLSNLSFSFRGNEVVRRAMHSVFLYYAIPAGLDMAIVNAGQLDVYDTIDPELRLACEDVILNRKVEGEAESPTERLIALAERYKGKDAAQEKAAEEWRGWEVRKRLEHALVKGIDAHIVADTEEMRLAMDRPIEVIEGPLMDGMNVVGDLFGSGKMFLPQVVKSARVMKKAVAHLLPFIEAAKEPGAKGKGKVVMATVKGDVHDIGKNIVGVVLQCNGFEIVDLGVMVPWSKILEAANENDADMIGLSGLITPSLDEMVTVAEEMQRAGMTMPLLIGGATTSKVHTALRIDPAYQGPVIHVLDASRAVGVATSLVSDTGRDAFVDGYKSEYEHIRDVRAGKGQSVLLSIEEARANYYDAYLSDKPAPPLQPGLHRFDDWSLEDLRECIDWTPFFRAWELHGTWPSILDDEVVGETAVALKADADAMLDRIIAEKWLTARGVCAFWPCARDGDSVTIHLADEERHVTLPFLRQQIKKSRDRANMCLADFIDPAGDWIGGFAVGIHGIEPYSDRFRADKDDYSDILLKALADRFAEAFAERLHQHVRTTLWGYAPGEQLTNEALIKEEYRGIRPAPGYPACPDHSLKPILFDLLAAEENAGLVLTESFAMLPTAAVSGFYFGHPESQYFGVARIGSDQLEDYAARRGVDLETATRWLRPNLD</sequence>
<evidence type="ECO:0000259" key="12">
    <source>
        <dbReference type="PROSITE" id="PS51332"/>
    </source>
</evidence>
<evidence type="ECO:0000313" key="15">
    <source>
        <dbReference type="Proteomes" id="UP001500738"/>
    </source>
</evidence>
<dbReference type="PANTHER" id="PTHR45833">
    <property type="entry name" value="METHIONINE SYNTHASE"/>
    <property type="match status" value="1"/>
</dbReference>
<dbReference type="PROSITE" id="PS51332">
    <property type="entry name" value="B12_BINDING"/>
    <property type="match status" value="1"/>
</dbReference>
<reference evidence="15" key="1">
    <citation type="journal article" date="2019" name="Int. J. Syst. Evol. Microbiol.">
        <title>The Global Catalogue of Microorganisms (GCM) 10K type strain sequencing project: providing services to taxonomists for standard genome sequencing and annotation.</title>
        <authorList>
            <consortium name="The Broad Institute Genomics Platform"/>
            <consortium name="The Broad Institute Genome Sequencing Center for Infectious Disease"/>
            <person name="Wu L."/>
            <person name="Ma J."/>
        </authorList>
    </citation>
    <scope>NUCLEOTIDE SEQUENCE [LARGE SCALE GENOMIC DNA]</scope>
    <source>
        <strain evidence="15">JCM 15910</strain>
    </source>
</reference>
<dbReference type="Pfam" id="PF02965">
    <property type="entry name" value="Met_synt_B12"/>
    <property type="match status" value="1"/>
</dbReference>
<dbReference type="Gene3D" id="3.10.196.10">
    <property type="entry name" value="Vitamin B12-dependent methionine synthase, activation domain"/>
    <property type="match status" value="1"/>
</dbReference>
<keyword evidence="5" id="KW-0479">Metal-binding</keyword>
<feature type="domain" description="Pterin-binding" evidence="10">
    <location>
        <begin position="11"/>
        <end position="269"/>
    </location>
</feature>
<dbReference type="InterPro" id="IPR033706">
    <property type="entry name" value="Met_synthase_B12-bd"/>
</dbReference>
<evidence type="ECO:0000259" key="13">
    <source>
        <dbReference type="PROSITE" id="PS51337"/>
    </source>
</evidence>
<evidence type="ECO:0000256" key="7">
    <source>
        <dbReference type="ARBA" id="ARBA00023285"/>
    </source>
</evidence>
<dbReference type="Pfam" id="PF02607">
    <property type="entry name" value="B12-binding_2"/>
    <property type="match status" value="1"/>
</dbReference>
<dbReference type="PROSITE" id="PS50974">
    <property type="entry name" value="ADOMET_ACTIVATION"/>
    <property type="match status" value="1"/>
</dbReference>
<keyword evidence="4 9" id="KW-0808">Transferase</keyword>
<dbReference type="PANTHER" id="PTHR45833:SF1">
    <property type="entry name" value="METHIONINE SYNTHASE"/>
    <property type="match status" value="1"/>
</dbReference>
<dbReference type="Pfam" id="PF02310">
    <property type="entry name" value="B12-binding"/>
    <property type="match status" value="1"/>
</dbReference>
<dbReference type="Pfam" id="PF00809">
    <property type="entry name" value="Pterin_bind"/>
    <property type="match status" value="1"/>
</dbReference>
<evidence type="ECO:0000256" key="1">
    <source>
        <dbReference type="ARBA" id="ARBA00010398"/>
    </source>
</evidence>
<protein>
    <recommendedName>
        <fullName evidence="8">Methionine synthase</fullName>
        <ecNumber evidence="8">2.1.1.13</ecNumber>
    </recommendedName>
</protein>
<dbReference type="InterPro" id="IPR003759">
    <property type="entry name" value="Cbl-bd_cap"/>
</dbReference>
<dbReference type="Gene3D" id="1.10.1240.10">
    <property type="entry name" value="Methionine synthase domain"/>
    <property type="match status" value="1"/>
</dbReference>
<evidence type="ECO:0000256" key="8">
    <source>
        <dbReference type="NCBIfam" id="TIGR02082"/>
    </source>
</evidence>
<dbReference type="InterPro" id="IPR000489">
    <property type="entry name" value="Pterin-binding_dom"/>
</dbReference>
<dbReference type="PIRSF" id="PIRSF000381">
    <property type="entry name" value="MetH"/>
    <property type="match status" value="1"/>
</dbReference>
<dbReference type="InterPro" id="IPR011005">
    <property type="entry name" value="Dihydropteroate_synth-like_sf"/>
</dbReference>
<dbReference type="Gene3D" id="3.20.20.20">
    <property type="entry name" value="Dihydropteroate synthase-like"/>
    <property type="match status" value="1"/>
</dbReference>
<dbReference type="Proteomes" id="UP001500738">
    <property type="component" value="Unassembled WGS sequence"/>
</dbReference>
<keyword evidence="3" id="KW-0846">Cobalamin</keyword>
<evidence type="ECO:0000256" key="4">
    <source>
        <dbReference type="ARBA" id="ARBA00022679"/>
    </source>
</evidence>